<dbReference type="Proteomes" id="UP000183832">
    <property type="component" value="Unassembled WGS sequence"/>
</dbReference>
<sequence>MEFIHPEIMFIILSFILKDECLKASFSKSSNKIACGKLAHIYLYKVEDCVYDLFETWCQLRKIVKLAHILNKGQHLRLSGNESNNFHLLRSQNSKDKSTRHSYCELKSPLTTLKMLN</sequence>
<name>A0A1J1IS31_9DIPT</name>
<reference evidence="1 2" key="1">
    <citation type="submission" date="2015-04" db="EMBL/GenBank/DDBJ databases">
        <authorList>
            <person name="Syromyatnikov M.Y."/>
            <person name="Popov V.N."/>
        </authorList>
    </citation>
    <scope>NUCLEOTIDE SEQUENCE [LARGE SCALE GENOMIC DNA]</scope>
</reference>
<dbReference type="EMBL" id="CVRI01000057">
    <property type="protein sequence ID" value="CRL02522.1"/>
    <property type="molecule type" value="Genomic_DNA"/>
</dbReference>
<evidence type="ECO:0000313" key="2">
    <source>
        <dbReference type="Proteomes" id="UP000183832"/>
    </source>
</evidence>
<protein>
    <submittedName>
        <fullName evidence="1">CLUMA_CG015474, isoform A</fullName>
    </submittedName>
</protein>
<accession>A0A1J1IS31</accession>
<organism evidence="1 2">
    <name type="scientific">Clunio marinus</name>
    <dbReference type="NCBI Taxonomy" id="568069"/>
    <lineage>
        <taxon>Eukaryota</taxon>
        <taxon>Metazoa</taxon>
        <taxon>Ecdysozoa</taxon>
        <taxon>Arthropoda</taxon>
        <taxon>Hexapoda</taxon>
        <taxon>Insecta</taxon>
        <taxon>Pterygota</taxon>
        <taxon>Neoptera</taxon>
        <taxon>Endopterygota</taxon>
        <taxon>Diptera</taxon>
        <taxon>Nematocera</taxon>
        <taxon>Chironomoidea</taxon>
        <taxon>Chironomidae</taxon>
        <taxon>Clunio</taxon>
    </lineage>
</organism>
<keyword evidence="2" id="KW-1185">Reference proteome</keyword>
<proteinExistence type="predicted"/>
<gene>
    <name evidence="1" type="ORF">CLUMA_CG015474</name>
</gene>
<evidence type="ECO:0000313" key="1">
    <source>
        <dbReference type="EMBL" id="CRL02522.1"/>
    </source>
</evidence>
<dbReference type="AlphaFoldDB" id="A0A1J1IS31"/>